<dbReference type="Pfam" id="PF01047">
    <property type="entry name" value="MarR"/>
    <property type="match status" value="1"/>
</dbReference>
<dbReference type="InterPro" id="IPR036390">
    <property type="entry name" value="WH_DNA-bd_sf"/>
</dbReference>
<dbReference type="InterPro" id="IPR000835">
    <property type="entry name" value="HTH_MarR-typ"/>
</dbReference>
<dbReference type="PROSITE" id="PS01117">
    <property type="entry name" value="HTH_MARR_1"/>
    <property type="match status" value="1"/>
</dbReference>
<keyword evidence="6" id="KW-1185">Reference proteome</keyword>
<feature type="domain" description="HTH marR-type" evidence="4">
    <location>
        <begin position="7"/>
        <end position="138"/>
    </location>
</feature>
<evidence type="ECO:0000256" key="3">
    <source>
        <dbReference type="ARBA" id="ARBA00023163"/>
    </source>
</evidence>
<evidence type="ECO:0000256" key="1">
    <source>
        <dbReference type="ARBA" id="ARBA00023015"/>
    </source>
</evidence>
<evidence type="ECO:0000313" key="5">
    <source>
        <dbReference type="EMBL" id="MCG6558743.1"/>
    </source>
</evidence>
<dbReference type="Proteomes" id="UP001165279">
    <property type="component" value="Unassembled WGS sequence"/>
</dbReference>
<dbReference type="EMBL" id="JAKOEM010000008">
    <property type="protein sequence ID" value="MCG6558743.1"/>
    <property type="molecule type" value="Genomic_DNA"/>
</dbReference>
<proteinExistence type="predicted"/>
<keyword evidence="1" id="KW-0805">Transcription regulation</keyword>
<organism evidence="5 6">
    <name type="scientific">Ruegeria alba</name>
    <dbReference type="NCBI Taxonomy" id="2916756"/>
    <lineage>
        <taxon>Bacteria</taxon>
        <taxon>Pseudomonadati</taxon>
        <taxon>Pseudomonadota</taxon>
        <taxon>Alphaproteobacteria</taxon>
        <taxon>Rhodobacterales</taxon>
        <taxon>Roseobacteraceae</taxon>
        <taxon>Ruegeria</taxon>
    </lineage>
</organism>
<keyword evidence="2" id="KW-0238">DNA-binding</keyword>
<dbReference type="RefSeq" id="WP_234139676.1">
    <property type="nucleotide sequence ID" value="NZ_JAKOEM010000008.1"/>
</dbReference>
<evidence type="ECO:0000256" key="2">
    <source>
        <dbReference type="ARBA" id="ARBA00023125"/>
    </source>
</evidence>
<dbReference type="SUPFAM" id="SSF46785">
    <property type="entry name" value="Winged helix' DNA-binding domain"/>
    <property type="match status" value="1"/>
</dbReference>
<evidence type="ECO:0000313" key="6">
    <source>
        <dbReference type="Proteomes" id="UP001165279"/>
    </source>
</evidence>
<dbReference type="PROSITE" id="PS50995">
    <property type="entry name" value="HTH_MARR_2"/>
    <property type="match status" value="1"/>
</dbReference>
<dbReference type="InterPro" id="IPR039422">
    <property type="entry name" value="MarR/SlyA-like"/>
</dbReference>
<name>A0ABS9NX01_9RHOB</name>
<reference evidence="5" key="1">
    <citation type="submission" date="2022-02" db="EMBL/GenBank/DDBJ databases">
        <title>The genome sequence of Ruegeria sp. 1NDH52C.</title>
        <authorList>
            <person name="Du J."/>
        </authorList>
    </citation>
    <scope>NUCLEOTIDE SEQUENCE</scope>
    <source>
        <strain evidence="5">1NDH52C</strain>
    </source>
</reference>
<dbReference type="SMART" id="SM00347">
    <property type="entry name" value="HTH_MARR"/>
    <property type="match status" value="1"/>
</dbReference>
<keyword evidence="3" id="KW-0804">Transcription</keyword>
<accession>A0ABS9NX01</accession>
<evidence type="ECO:0000259" key="4">
    <source>
        <dbReference type="PROSITE" id="PS50995"/>
    </source>
</evidence>
<sequence>MTLFNMAGHLIRRLNQMSTKVFLKRMQEAGYDLTPVQFAALDAVWSSPGLDQAGIAAQIAYDRATIGGVIDRLEQKGLVSRTINERDRRARSVRITDKGQRIYEDILPIVERLQTEILGDLTVGEQEQFLCLARKAIWSASTSISDTAE</sequence>
<protein>
    <submittedName>
        <fullName evidence="5">MarR family transcriptional regulator</fullName>
    </submittedName>
</protein>
<dbReference type="InterPro" id="IPR036388">
    <property type="entry name" value="WH-like_DNA-bd_sf"/>
</dbReference>
<dbReference type="PRINTS" id="PR00598">
    <property type="entry name" value="HTHMARR"/>
</dbReference>
<dbReference type="PANTHER" id="PTHR33164:SF95">
    <property type="entry name" value="TRANSCRIPTIONAL REGULATOR"/>
    <property type="match status" value="1"/>
</dbReference>
<dbReference type="InterPro" id="IPR023187">
    <property type="entry name" value="Tscrpt_reg_MarR-type_CS"/>
</dbReference>
<gene>
    <name evidence="5" type="ORF">MB818_11060</name>
</gene>
<dbReference type="PANTHER" id="PTHR33164">
    <property type="entry name" value="TRANSCRIPTIONAL REGULATOR, MARR FAMILY"/>
    <property type="match status" value="1"/>
</dbReference>
<comment type="caution">
    <text evidence="5">The sequence shown here is derived from an EMBL/GenBank/DDBJ whole genome shotgun (WGS) entry which is preliminary data.</text>
</comment>
<dbReference type="Gene3D" id="1.10.10.10">
    <property type="entry name" value="Winged helix-like DNA-binding domain superfamily/Winged helix DNA-binding domain"/>
    <property type="match status" value="1"/>
</dbReference>